<organism evidence="1 2">
    <name type="scientific">Fictibacillus fluitans</name>
    <dbReference type="NCBI Taxonomy" id="3058422"/>
    <lineage>
        <taxon>Bacteria</taxon>
        <taxon>Bacillati</taxon>
        <taxon>Bacillota</taxon>
        <taxon>Bacilli</taxon>
        <taxon>Bacillales</taxon>
        <taxon>Fictibacillaceae</taxon>
        <taxon>Fictibacillus</taxon>
    </lineage>
</organism>
<protein>
    <submittedName>
        <fullName evidence="1">Uncharacterized protein</fullName>
    </submittedName>
</protein>
<gene>
    <name evidence="1" type="ORF">QYB97_11660</name>
</gene>
<dbReference type="RefSeq" id="WP_301166179.1">
    <property type="nucleotide sequence ID" value="NZ_JAUHTR010000005.1"/>
</dbReference>
<dbReference type="Proteomes" id="UP001172721">
    <property type="component" value="Unassembled WGS sequence"/>
</dbReference>
<evidence type="ECO:0000313" key="1">
    <source>
        <dbReference type="EMBL" id="MDN4525140.1"/>
    </source>
</evidence>
<keyword evidence="2" id="KW-1185">Reference proteome</keyword>
<name>A0ABT8HXD4_9BACL</name>
<sequence length="42" mass="4527">MQWFMGRAVAMLREVANAACLMASDHASAGTIANLTCGFYMD</sequence>
<evidence type="ECO:0000313" key="2">
    <source>
        <dbReference type="Proteomes" id="UP001172721"/>
    </source>
</evidence>
<comment type="caution">
    <text evidence="1">The sequence shown here is derived from an EMBL/GenBank/DDBJ whole genome shotgun (WGS) entry which is preliminary data.</text>
</comment>
<accession>A0ABT8HXD4</accession>
<reference evidence="1" key="1">
    <citation type="submission" date="2023-07" db="EMBL/GenBank/DDBJ databases">
        <title>Fictibacillus sp. isolated from freshwater pond.</title>
        <authorList>
            <person name="Kirdat K."/>
            <person name="Bhat A."/>
            <person name="Mourya A."/>
            <person name="Yadav A."/>
        </authorList>
    </citation>
    <scope>NUCLEOTIDE SEQUENCE</scope>
    <source>
        <strain evidence="1">NE201</strain>
    </source>
</reference>
<proteinExistence type="predicted"/>
<dbReference type="EMBL" id="JAUHTR010000005">
    <property type="protein sequence ID" value="MDN4525140.1"/>
    <property type="molecule type" value="Genomic_DNA"/>
</dbReference>